<evidence type="ECO:0000256" key="2">
    <source>
        <dbReference type="ARBA" id="ARBA00022980"/>
    </source>
</evidence>
<protein>
    <recommendedName>
        <fullName evidence="4">50S ribosomal protein L12, chloroplastic</fullName>
    </recommendedName>
</protein>
<dbReference type="GO" id="GO:0005840">
    <property type="term" value="C:ribosome"/>
    <property type="evidence" value="ECO:0007669"/>
    <property type="project" value="UniProtKB-KW"/>
</dbReference>
<proteinExistence type="inferred from homology"/>
<comment type="caution">
    <text evidence="6">The sequence shown here is derived from an EMBL/GenBank/DDBJ whole genome shotgun (WGS) entry which is preliminary data.</text>
</comment>
<evidence type="ECO:0000256" key="1">
    <source>
        <dbReference type="ARBA" id="ARBA00007197"/>
    </source>
</evidence>
<comment type="similarity">
    <text evidence="1">Belongs to the bacterial ribosomal protein bL12 family.</text>
</comment>
<evidence type="ECO:0000313" key="7">
    <source>
        <dbReference type="Proteomes" id="UP001301350"/>
    </source>
</evidence>
<keyword evidence="3" id="KW-0687">Ribonucleoprotein</keyword>
<sequence length="237" mass="24443">MSNLAGARNISRSISQLLTRGLHCGDGPRTGALVAPTVSHRLGVDRPTRGKPILSRNFTRPHSRRQRLLLASHAVRPACTAAETTAPPDPKVEQIVSQILSLNLLEAKRLSDALKDRLGIDTSAAAGMGALSPAALAAMQQAVAGAAGAPGVAAGGDAAAKEAAAEKTEFDVKMDSFDAAKKIQVIKEVRAALGLGLKEAKEVVEASPKVIKAGASKEEADALAERLRKAGAQISVA</sequence>
<dbReference type="Proteomes" id="UP001301350">
    <property type="component" value="Unassembled WGS sequence"/>
</dbReference>
<evidence type="ECO:0000256" key="4">
    <source>
        <dbReference type="ARBA" id="ARBA00035505"/>
    </source>
</evidence>
<dbReference type="InterPro" id="IPR013823">
    <property type="entry name" value="Ribosomal_bL12_C"/>
</dbReference>
<organism evidence="6 7">
    <name type="scientific">Cyanidium caldarium</name>
    <name type="common">Red alga</name>
    <dbReference type="NCBI Taxonomy" id="2771"/>
    <lineage>
        <taxon>Eukaryota</taxon>
        <taxon>Rhodophyta</taxon>
        <taxon>Bangiophyceae</taxon>
        <taxon>Cyanidiales</taxon>
        <taxon>Cyanidiaceae</taxon>
        <taxon>Cyanidium</taxon>
    </lineage>
</organism>
<dbReference type="InterPro" id="IPR014719">
    <property type="entry name" value="Ribosomal_bL12_C/ClpS-like"/>
</dbReference>
<dbReference type="HAMAP" id="MF_00368">
    <property type="entry name" value="Ribosomal_bL12"/>
    <property type="match status" value="1"/>
</dbReference>
<dbReference type="SUPFAM" id="SSF48300">
    <property type="entry name" value="Ribosomal protein L7/12, oligomerisation (N-terminal) domain"/>
    <property type="match status" value="1"/>
</dbReference>
<dbReference type="Gene3D" id="3.30.1390.10">
    <property type="match status" value="1"/>
</dbReference>
<dbReference type="InterPro" id="IPR036235">
    <property type="entry name" value="Ribosomal_bL12_oligo_N_sf"/>
</dbReference>
<gene>
    <name evidence="6" type="ORF">CDCA_CDCA09G2680</name>
</gene>
<dbReference type="SUPFAM" id="SSF54736">
    <property type="entry name" value="ClpS-like"/>
    <property type="match status" value="1"/>
</dbReference>
<dbReference type="EMBL" id="JANCYW010000009">
    <property type="protein sequence ID" value="KAK4536655.1"/>
    <property type="molecule type" value="Genomic_DNA"/>
</dbReference>
<dbReference type="GO" id="GO:0003729">
    <property type="term" value="F:mRNA binding"/>
    <property type="evidence" value="ECO:0007669"/>
    <property type="project" value="TreeGrafter"/>
</dbReference>
<dbReference type="Pfam" id="PF00542">
    <property type="entry name" value="Ribosomal_L12"/>
    <property type="match status" value="1"/>
</dbReference>
<keyword evidence="2" id="KW-0689">Ribosomal protein</keyword>
<reference evidence="6 7" key="1">
    <citation type="submission" date="2022-07" db="EMBL/GenBank/DDBJ databases">
        <title>Genome-wide signatures of adaptation to extreme environments.</title>
        <authorList>
            <person name="Cho C.H."/>
            <person name="Yoon H.S."/>
        </authorList>
    </citation>
    <scope>NUCLEOTIDE SEQUENCE [LARGE SCALE GENOMIC DNA]</scope>
    <source>
        <strain evidence="6 7">DBV 063 E5</strain>
    </source>
</reference>
<dbReference type="FunFam" id="3.30.1390.10:FF:000001">
    <property type="entry name" value="50S ribosomal protein L7/L12"/>
    <property type="match status" value="1"/>
</dbReference>
<dbReference type="PANTHER" id="PTHR45987:SF4">
    <property type="entry name" value="LARGE RIBOSOMAL SUBUNIT PROTEIN BL12M"/>
    <property type="match status" value="1"/>
</dbReference>
<dbReference type="AlphaFoldDB" id="A0AAV9IX36"/>
<evidence type="ECO:0000256" key="3">
    <source>
        <dbReference type="ARBA" id="ARBA00023274"/>
    </source>
</evidence>
<dbReference type="CDD" id="cd00387">
    <property type="entry name" value="Ribosomal_L7_L12"/>
    <property type="match status" value="1"/>
</dbReference>
<name>A0AAV9IX36_CYACA</name>
<dbReference type="GO" id="GO:0006412">
    <property type="term" value="P:translation"/>
    <property type="evidence" value="ECO:0007669"/>
    <property type="project" value="InterPro"/>
</dbReference>
<dbReference type="GO" id="GO:1990904">
    <property type="term" value="C:ribonucleoprotein complex"/>
    <property type="evidence" value="ECO:0007669"/>
    <property type="project" value="UniProtKB-KW"/>
</dbReference>
<feature type="domain" description="Large ribosomal subunit protein bL12 C-terminal" evidence="5">
    <location>
        <begin position="170"/>
        <end position="236"/>
    </location>
</feature>
<evidence type="ECO:0000259" key="5">
    <source>
        <dbReference type="Pfam" id="PF00542"/>
    </source>
</evidence>
<dbReference type="GO" id="GO:0003735">
    <property type="term" value="F:structural constituent of ribosome"/>
    <property type="evidence" value="ECO:0007669"/>
    <property type="project" value="InterPro"/>
</dbReference>
<dbReference type="PANTHER" id="PTHR45987">
    <property type="entry name" value="39S RIBOSOMAL PROTEIN L12"/>
    <property type="match status" value="1"/>
</dbReference>
<dbReference type="InterPro" id="IPR000206">
    <property type="entry name" value="Ribosomal_bL12"/>
</dbReference>
<accession>A0AAV9IX36</accession>
<evidence type="ECO:0000313" key="6">
    <source>
        <dbReference type="EMBL" id="KAK4536655.1"/>
    </source>
</evidence>
<keyword evidence="7" id="KW-1185">Reference proteome</keyword>